<protein>
    <submittedName>
        <fullName evidence="1">Uncharacterized protein</fullName>
    </submittedName>
</protein>
<proteinExistence type="predicted"/>
<reference evidence="1 2" key="1">
    <citation type="submission" date="2009-12" db="EMBL/GenBank/DDBJ databases">
        <title>Genome Sequence of Lactobacillus gasseri 224-1.</title>
        <authorList>
            <person name="Durkin A.S."/>
            <person name="Madupu R."/>
            <person name="Torralba M."/>
            <person name="Methe B."/>
            <person name="Sutton G."/>
            <person name="Strausberg R.L."/>
            <person name="Nelson K.E."/>
        </authorList>
    </citation>
    <scope>NUCLEOTIDE SEQUENCE [LARGE SCALE GENOMIC DNA]</scope>
    <source>
        <strain evidence="1 2">224-1</strain>
    </source>
</reference>
<dbReference type="Proteomes" id="UP000003684">
    <property type="component" value="Unassembled WGS sequence"/>
</dbReference>
<name>D1YGM3_LACGS</name>
<organism evidence="1 2">
    <name type="scientific">Lactobacillus gasseri 224-1</name>
    <dbReference type="NCBI Taxonomy" id="679196"/>
    <lineage>
        <taxon>Bacteria</taxon>
        <taxon>Bacillati</taxon>
        <taxon>Bacillota</taxon>
        <taxon>Bacilli</taxon>
        <taxon>Lactobacillales</taxon>
        <taxon>Lactobacillaceae</taxon>
        <taxon>Lactobacillus</taxon>
    </lineage>
</organism>
<evidence type="ECO:0000313" key="2">
    <source>
        <dbReference type="Proteomes" id="UP000003684"/>
    </source>
</evidence>
<dbReference type="EMBL" id="ADFT01000002">
    <property type="protein sequence ID" value="EFB63609.1"/>
    <property type="molecule type" value="Genomic_DNA"/>
</dbReference>
<accession>D1YGM3</accession>
<sequence length="52" mass="5950">MNNPFNPTFGDVPKIFLDTDTRINDLISKIKTSDFARSFLLLALEVQGKLFF</sequence>
<comment type="caution">
    <text evidence="1">The sequence shown here is derived from an EMBL/GenBank/DDBJ whole genome shotgun (WGS) entry which is preliminary data.</text>
</comment>
<evidence type="ECO:0000313" key="1">
    <source>
        <dbReference type="EMBL" id="EFB63609.1"/>
    </source>
</evidence>
<dbReference type="AlphaFoldDB" id="D1YGM3"/>
<gene>
    <name evidence="1" type="ORF">HMPREF9209_1422</name>
</gene>